<keyword evidence="8" id="KW-0812">Transmembrane</keyword>
<evidence type="ECO:0000256" key="4">
    <source>
        <dbReference type="ARBA" id="ARBA00023170"/>
    </source>
</evidence>
<proteinExistence type="predicted"/>
<dbReference type="Proteomes" id="UP001209878">
    <property type="component" value="Unassembled WGS sequence"/>
</dbReference>
<evidence type="ECO:0000259" key="9">
    <source>
        <dbReference type="PROSITE" id="PS50024"/>
    </source>
</evidence>
<feature type="domain" description="SRCR" evidence="10">
    <location>
        <begin position="175"/>
        <end position="275"/>
    </location>
</feature>
<feature type="transmembrane region" description="Helical" evidence="8">
    <location>
        <begin position="447"/>
        <end position="472"/>
    </location>
</feature>
<dbReference type="PRINTS" id="PR00258">
    <property type="entry name" value="SPERACTRCPTR"/>
</dbReference>
<dbReference type="PANTHER" id="PTHR48071:SF18">
    <property type="entry name" value="DELETED IN MALIGNANT BRAIN TUMORS 1 PROTEIN-RELATED"/>
    <property type="match status" value="1"/>
</dbReference>
<evidence type="ECO:0000313" key="12">
    <source>
        <dbReference type="Proteomes" id="UP001209878"/>
    </source>
</evidence>
<feature type="disulfide bond" evidence="6">
    <location>
        <begin position="213"/>
        <end position="274"/>
    </location>
</feature>
<accession>A0AAD9KHT8</accession>
<keyword evidence="8" id="KW-1133">Transmembrane helix</keyword>
<dbReference type="Gene3D" id="3.30.70.960">
    <property type="entry name" value="SEA domain"/>
    <property type="match status" value="1"/>
</dbReference>
<feature type="disulfide bond" evidence="6">
    <location>
        <begin position="244"/>
        <end position="254"/>
    </location>
</feature>
<feature type="disulfide bond" evidence="6">
    <location>
        <begin position="200"/>
        <end position="264"/>
    </location>
</feature>
<reference evidence="11" key="1">
    <citation type="journal article" date="2023" name="Mol. Biol. Evol.">
        <title>Third-Generation Sequencing Reveals the Adaptive Role of the Epigenome in Three Deep-Sea Polychaetes.</title>
        <authorList>
            <person name="Perez M."/>
            <person name="Aroh O."/>
            <person name="Sun Y."/>
            <person name="Lan Y."/>
            <person name="Juniper S.K."/>
            <person name="Young C.R."/>
            <person name="Angers B."/>
            <person name="Qian P.Y."/>
        </authorList>
    </citation>
    <scope>NUCLEOTIDE SEQUENCE</scope>
    <source>
        <strain evidence="11">R07B-5</strain>
    </source>
</reference>
<comment type="caution">
    <text evidence="6">Lacks conserved residue(s) required for the propagation of feature annotation.</text>
</comment>
<keyword evidence="8" id="KW-0472">Membrane</keyword>
<dbReference type="PROSITE" id="PS50024">
    <property type="entry name" value="SEA"/>
    <property type="match status" value="1"/>
</dbReference>
<evidence type="ECO:0000256" key="5">
    <source>
        <dbReference type="ARBA" id="ARBA00023180"/>
    </source>
</evidence>
<dbReference type="PROSITE" id="PS00420">
    <property type="entry name" value="SRCR_1"/>
    <property type="match status" value="1"/>
</dbReference>
<evidence type="ECO:0000256" key="7">
    <source>
        <dbReference type="SAM" id="MobiDB-lite"/>
    </source>
</evidence>
<dbReference type="SUPFAM" id="SSF82671">
    <property type="entry name" value="SEA domain"/>
    <property type="match status" value="1"/>
</dbReference>
<dbReference type="InterPro" id="IPR036364">
    <property type="entry name" value="SEA_dom_sf"/>
</dbReference>
<dbReference type="FunFam" id="3.10.250.10:FF:000019">
    <property type="entry name" value="Neurotrypsin"/>
    <property type="match status" value="1"/>
</dbReference>
<dbReference type="AlphaFoldDB" id="A0AAD9KHT8"/>
<dbReference type="EMBL" id="JAODUO010001067">
    <property type="protein sequence ID" value="KAK2171422.1"/>
    <property type="molecule type" value="Genomic_DNA"/>
</dbReference>
<feature type="domain" description="SRCR" evidence="10">
    <location>
        <begin position="329"/>
        <end position="433"/>
    </location>
</feature>
<dbReference type="InterPro" id="IPR001190">
    <property type="entry name" value="SRCR"/>
</dbReference>
<keyword evidence="2" id="KW-0677">Repeat</keyword>
<dbReference type="FunFam" id="3.10.250.10:FF:000007">
    <property type="entry name" value="Soluble scavenger receptor cysteine-rich domain-containing protein SSC5D"/>
    <property type="match status" value="1"/>
</dbReference>
<dbReference type="PANTHER" id="PTHR48071">
    <property type="entry name" value="SRCR DOMAIN-CONTAINING PROTEIN"/>
    <property type="match status" value="1"/>
</dbReference>
<evidence type="ECO:0000256" key="6">
    <source>
        <dbReference type="PROSITE-ProRule" id="PRU00196"/>
    </source>
</evidence>
<keyword evidence="4" id="KW-0675">Receptor</keyword>
<feature type="domain" description="SRCR" evidence="10">
    <location>
        <begin position="286"/>
        <end position="327"/>
    </location>
</feature>
<evidence type="ECO:0000256" key="8">
    <source>
        <dbReference type="SAM" id="Phobius"/>
    </source>
</evidence>
<evidence type="ECO:0000313" key="11">
    <source>
        <dbReference type="EMBL" id="KAK2171422.1"/>
    </source>
</evidence>
<keyword evidence="5" id="KW-0325">Glycoprotein</keyword>
<keyword evidence="3 6" id="KW-1015">Disulfide bond</keyword>
<dbReference type="SMART" id="SM00202">
    <property type="entry name" value="SR"/>
    <property type="match status" value="2"/>
</dbReference>
<protein>
    <submittedName>
        <fullName evidence="11">Uncharacterized protein</fullName>
    </submittedName>
</protein>
<evidence type="ECO:0000256" key="1">
    <source>
        <dbReference type="ARBA" id="ARBA00022729"/>
    </source>
</evidence>
<evidence type="ECO:0000259" key="10">
    <source>
        <dbReference type="PROSITE" id="PS50287"/>
    </source>
</evidence>
<dbReference type="GO" id="GO:0016020">
    <property type="term" value="C:membrane"/>
    <property type="evidence" value="ECO:0007669"/>
    <property type="project" value="InterPro"/>
</dbReference>
<feature type="disulfide bond" evidence="6">
    <location>
        <begin position="400"/>
        <end position="410"/>
    </location>
</feature>
<evidence type="ECO:0000256" key="2">
    <source>
        <dbReference type="ARBA" id="ARBA00022737"/>
    </source>
</evidence>
<dbReference type="SUPFAM" id="SSF56487">
    <property type="entry name" value="SRCR-like"/>
    <property type="match status" value="3"/>
</dbReference>
<dbReference type="Pfam" id="PF00530">
    <property type="entry name" value="SRCR"/>
    <property type="match status" value="3"/>
</dbReference>
<feature type="transmembrane region" description="Helical" evidence="8">
    <location>
        <begin position="59"/>
        <end position="80"/>
    </location>
</feature>
<feature type="region of interest" description="Disordered" evidence="7">
    <location>
        <begin position="1"/>
        <end position="20"/>
    </location>
</feature>
<feature type="domain" description="SEA" evidence="9">
    <location>
        <begin position="95"/>
        <end position="205"/>
    </location>
</feature>
<keyword evidence="1" id="KW-0732">Signal</keyword>
<dbReference type="InterPro" id="IPR000082">
    <property type="entry name" value="SEA_dom"/>
</dbReference>
<evidence type="ECO:0000256" key="3">
    <source>
        <dbReference type="ARBA" id="ARBA00023157"/>
    </source>
</evidence>
<comment type="caution">
    <text evidence="11">The sequence shown here is derived from an EMBL/GenBank/DDBJ whole genome shotgun (WGS) entry which is preliminary data.</text>
</comment>
<dbReference type="Pfam" id="PF01390">
    <property type="entry name" value="SEA"/>
    <property type="match status" value="1"/>
</dbReference>
<dbReference type="Gene3D" id="3.10.250.10">
    <property type="entry name" value="SRCR-like domain"/>
    <property type="match status" value="3"/>
</dbReference>
<gene>
    <name evidence="11" type="ORF">NP493_1069g00043</name>
</gene>
<dbReference type="InterPro" id="IPR036772">
    <property type="entry name" value="SRCR-like_dom_sf"/>
</dbReference>
<organism evidence="11 12">
    <name type="scientific">Ridgeia piscesae</name>
    <name type="common">Tubeworm</name>
    <dbReference type="NCBI Taxonomy" id="27915"/>
    <lineage>
        <taxon>Eukaryota</taxon>
        <taxon>Metazoa</taxon>
        <taxon>Spiralia</taxon>
        <taxon>Lophotrochozoa</taxon>
        <taxon>Annelida</taxon>
        <taxon>Polychaeta</taxon>
        <taxon>Sedentaria</taxon>
        <taxon>Canalipalpata</taxon>
        <taxon>Sabellida</taxon>
        <taxon>Siboglinidae</taxon>
        <taxon>Ridgeia</taxon>
    </lineage>
</organism>
<dbReference type="PROSITE" id="PS50287">
    <property type="entry name" value="SRCR_2"/>
    <property type="match status" value="3"/>
</dbReference>
<sequence length="477" mass="52313">MITNPAYENGGDGYDNGGYQRLDPSEASHTVFRQPDANNFTPLPHKVTFTQVTCTYRRIVTFIVAIVAVLVAAVAIYFIVNAATKNDDDEHKEYSSSSVSGSFRILNMDYNEAYSDPGSEPYRSLAQNLSTKLTAVVRNSTVGRYHNRTDITNFKSGSLVVEFVFFLTPAEDFPVRLVGGLGEFEGQVEVRQNDRWGSVCDPGWSDVDAQVVCRQLNFTGTARAHLGTYFGFGNKVQWLSNVNCRGDERHLALCPATTGRAASCWTNQQAGVTCDVDRIGAGVLNARLVGGSSPSEGRVEVFYRDTWGTVCGDKFSDVYAAIVCRMLHYKLVDGPDESRGRVEVNNGGGWGTICRDMFSDRGAAVICRMLGQSVVGARYEQSRYGAGTRTGHIWLNHVFCNGTESSILDCLHDDWGDQTRVCTHMDDVSISCDNPPMTQALVVVTQALVVVTQALVVVTQALVVVTQALVVVRHRFC</sequence>
<keyword evidence="12" id="KW-1185">Reference proteome</keyword>
<name>A0AAD9KHT8_RIDPI</name>